<dbReference type="Proteomes" id="UP000265520">
    <property type="component" value="Unassembled WGS sequence"/>
</dbReference>
<organism evidence="1 2">
    <name type="scientific">Trifolium medium</name>
    <dbReference type="NCBI Taxonomy" id="97028"/>
    <lineage>
        <taxon>Eukaryota</taxon>
        <taxon>Viridiplantae</taxon>
        <taxon>Streptophyta</taxon>
        <taxon>Embryophyta</taxon>
        <taxon>Tracheophyta</taxon>
        <taxon>Spermatophyta</taxon>
        <taxon>Magnoliopsida</taxon>
        <taxon>eudicotyledons</taxon>
        <taxon>Gunneridae</taxon>
        <taxon>Pentapetalae</taxon>
        <taxon>rosids</taxon>
        <taxon>fabids</taxon>
        <taxon>Fabales</taxon>
        <taxon>Fabaceae</taxon>
        <taxon>Papilionoideae</taxon>
        <taxon>50 kb inversion clade</taxon>
        <taxon>NPAAA clade</taxon>
        <taxon>Hologalegina</taxon>
        <taxon>IRL clade</taxon>
        <taxon>Trifolieae</taxon>
        <taxon>Trifolium</taxon>
    </lineage>
</organism>
<sequence>MDISHAGKLKYVFGECDHERLSSHQYQNHVILPRLEALTLCRLSNLIGMCPEHCHAKWPPQSLWK</sequence>
<dbReference type="EMBL" id="LXQA010469126">
    <property type="protein sequence ID" value="MCI53806.1"/>
    <property type="molecule type" value="Genomic_DNA"/>
</dbReference>
<name>A0A392T0X3_9FABA</name>
<reference evidence="1 2" key="1">
    <citation type="journal article" date="2018" name="Front. Plant Sci.">
        <title>Red Clover (Trifolium pratense) and Zigzag Clover (T. medium) - A Picture of Genomic Similarities and Differences.</title>
        <authorList>
            <person name="Dluhosova J."/>
            <person name="Istvanek J."/>
            <person name="Nedelnik J."/>
            <person name="Repkova J."/>
        </authorList>
    </citation>
    <scope>NUCLEOTIDE SEQUENCE [LARGE SCALE GENOMIC DNA]</scope>
    <source>
        <strain evidence="2">cv. 10/8</strain>
        <tissue evidence="1">Leaf</tissue>
    </source>
</reference>
<comment type="caution">
    <text evidence="1">The sequence shown here is derived from an EMBL/GenBank/DDBJ whole genome shotgun (WGS) entry which is preliminary data.</text>
</comment>
<protein>
    <submittedName>
        <fullName evidence="1">Disease resistance protein (CC-NBS-LRR class) family protein</fullName>
    </submittedName>
</protein>
<dbReference type="AlphaFoldDB" id="A0A392T0X3"/>
<feature type="non-terminal residue" evidence="1">
    <location>
        <position position="65"/>
    </location>
</feature>
<proteinExistence type="predicted"/>
<evidence type="ECO:0000313" key="1">
    <source>
        <dbReference type="EMBL" id="MCI53806.1"/>
    </source>
</evidence>
<keyword evidence="2" id="KW-1185">Reference proteome</keyword>
<evidence type="ECO:0000313" key="2">
    <source>
        <dbReference type="Proteomes" id="UP000265520"/>
    </source>
</evidence>
<accession>A0A392T0X3</accession>